<proteinExistence type="predicted"/>
<name>A0A517NK11_9BACT</name>
<dbReference type="Pfam" id="PF10134">
    <property type="entry name" value="RPA"/>
    <property type="match status" value="1"/>
</dbReference>
<evidence type="ECO:0000313" key="2">
    <source>
        <dbReference type="Proteomes" id="UP000318538"/>
    </source>
</evidence>
<protein>
    <submittedName>
        <fullName evidence="1">Replication initiator protein A</fullName>
    </submittedName>
</protein>
<dbReference type="KEGG" id="rlc:K227x_58990"/>
<keyword evidence="2" id="KW-1185">Reference proteome</keyword>
<sequence length="373" mass="42732">MNEVSESVKDRSPLLPDRHPTPDLFICDIVDAAPKGDMASMEHPVFSLSTKPDLRVRRYDHNQSWIEIKPSADGLATIHDRDILIYCISQLVAAMNEGRELSQNVRFKGIELLTATNRMTTGRGYDLLRSALERLAGTRISTNILTGDKEIIRGFGLIDSYEIVRETRDGRMQEVEIKLSDWVFNAIRSREVLTLHRDYFRLRRPIERRLYELGRKHCGRQREWRISLDLLRKKCGSGSTLKEFKRLIGKVISDDEKNNHMPDYRIRFDDQSTSRADIVIFESRGSIPAIGKNGGKPVVVPPLDPDTYHAARLAAPGWDVYELERQWRSWLVMSDAEAPRKHDAAFLGFCRKWQSRKQSPANSTPGQSWGSKG</sequence>
<dbReference type="InterPro" id="IPR018777">
    <property type="entry name" value="Replication_initiator_prot_A"/>
</dbReference>
<dbReference type="Proteomes" id="UP000318538">
    <property type="component" value="Chromosome"/>
</dbReference>
<accession>A0A517NK11</accession>
<dbReference type="EMBL" id="CP036525">
    <property type="protein sequence ID" value="QDT07472.1"/>
    <property type="molecule type" value="Genomic_DNA"/>
</dbReference>
<reference evidence="1 2" key="1">
    <citation type="submission" date="2019-02" db="EMBL/GenBank/DDBJ databases">
        <title>Deep-cultivation of Planctomycetes and their phenomic and genomic characterization uncovers novel biology.</title>
        <authorList>
            <person name="Wiegand S."/>
            <person name="Jogler M."/>
            <person name="Boedeker C."/>
            <person name="Pinto D."/>
            <person name="Vollmers J."/>
            <person name="Rivas-Marin E."/>
            <person name="Kohn T."/>
            <person name="Peeters S.H."/>
            <person name="Heuer A."/>
            <person name="Rast P."/>
            <person name="Oberbeckmann S."/>
            <person name="Bunk B."/>
            <person name="Jeske O."/>
            <person name="Meyerdierks A."/>
            <person name="Storesund J.E."/>
            <person name="Kallscheuer N."/>
            <person name="Luecker S."/>
            <person name="Lage O.M."/>
            <person name="Pohl T."/>
            <person name="Merkel B.J."/>
            <person name="Hornburger P."/>
            <person name="Mueller R.-W."/>
            <person name="Bruemmer F."/>
            <person name="Labrenz M."/>
            <person name="Spormann A.M."/>
            <person name="Op den Camp H."/>
            <person name="Overmann J."/>
            <person name="Amann R."/>
            <person name="Jetten M.S.M."/>
            <person name="Mascher T."/>
            <person name="Medema M.H."/>
            <person name="Devos D.P."/>
            <person name="Kaster A.-K."/>
            <person name="Ovreas L."/>
            <person name="Rohde M."/>
            <person name="Galperin M.Y."/>
            <person name="Jogler C."/>
        </authorList>
    </citation>
    <scope>NUCLEOTIDE SEQUENCE [LARGE SCALE GENOMIC DNA]</scope>
    <source>
        <strain evidence="1 2">K22_7</strain>
    </source>
</reference>
<dbReference type="AlphaFoldDB" id="A0A517NK11"/>
<organism evidence="1 2">
    <name type="scientific">Rubripirellula lacrimiformis</name>
    <dbReference type="NCBI Taxonomy" id="1930273"/>
    <lineage>
        <taxon>Bacteria</taxon>
        <taxon>Pseudomonadati</taxon>
        <taxon>Planctomycetota</taxon>
        <taxon>Planctomycetia</taxon>
        <taxon>Pirellulales</taxon>
        <taxon>Pirellulaceae</taxon>
        <taxon>Rubripirellula</taxon>
    </lineage>
</organism>
<dbReference type="RefSeq" id="WP_145175481.1">
    <property type="nucleotide sequence ID" value="NZ_CP036525.1"/>
</dbReference>
<gene>
    <name evidence="1" type="ORF">K227x_58990</name>
</gene>
<evidence type="ECO:0000313" key="1">
    <source>
        <dbReference type="EMBL" id="QDT07472.1"/>
    </source>
</evidence>
<dbReference type="OrthoDB" id="581589at2"/>